<dbReference type="Gene3D" id="3.10.10.10">
    <property type="entry name" value="HIV Type 1 Reverse Transcriptase, subunit A, domain 1"/>
    <property type="match status" value="1"/>
</dbReference>
<dbReference type="InterPro" id="IPR050951">
    <property type="entry name" value="Retrovirus_Pol_polyprotein"/>
</dbReference>
<dbReference type="EMBL" id="JAVRJZ010000018">
    <property type="protein sequence ID" value="KAK2708773.1"/>
    <property type="molecule type" value="Genomic_DNA"/>
</dbReference>
<protein>
    <submittedName>
        <fullName evidence="1">Uncharacterized protein</fullName>
    </submittedName>
</protein>
<dbReference type="AlphaFoldDB" id="A0AA88HCB7"/>
<gene>
    <name evidence="1" type="ORF">QYM36_014399</name>
</gene>
<comment type="caution">
    <text evidence="1">The sequence shown here is derived from an EMBL/GenBank/DDBJ whole genome shotgun (WGS) entry which is preliminary data.</text>
</comment>
<keyword evidence="2" id="KW-1185">Reference proteome</keyword>
<reference evidence="1" key="1">
    <citation type="submission" date="2023-07" db="EMBL/GenBank/DDBJ databases">
        <title>Chromosome-level genome assembly of Artemia franciscana.</title>
        <authorList>
            <person name="Jo E."/>
        </authorList>
    </citation>
    <scope>NUCLEOTIDE SEQUENCE</scope>
    <source>
        <tissue evidence="1">Whole body</tissue>
    </source>
</reference>
<dbReference type="PANTHER" id="PTHR37984:SF5">
    <property type="entry name" value="PROTEIN NYNRIN-LIKE"/>
    <property type="match status" value="1"/>
</dbReference>
<accession>A0AA88HCB7</accession>
<proteinExistence type="predicted"/>
<name>A0AA88HCB7_ARTSF</name>
<evidence type="ECO:0000313" key="2">
    <source>
        <dbReference type="Proteomes" id="UP001187531"/>
    </source>
</evidence>
<evidence type="ECO:0000313" key="1">
    <source>
        <dbReference type="EMBL" id="KAK2708773.1"/>
    </source>
</evidence>
<dbReference type="CDD" id="cd05481">
    <property type="entry name" value="retropepsin_like_LTR_1"/>
    <property type="match status" value="1"/>
</dbReference>
<sequence>MIDTVKNMLVKHADGPDAVIRIVDQTLDLVLKIDTEAEANVLPVSDYNSMVPKPRLQPTKDILTSYSGERLQILGFVELRICYKEGEKQVHQFHVVNSDCKPILSRKTSQNMKLIKFILNVQSEPAPTMKPETARILEEYGDVFEGVGKLPGKCKIHLNEGAVPSVQPPKRVPFALQEKLKKELDRLEVMGIIEDNYTN</sequence>
<organism evidence="1 2">
    <name type="scientific">Artemia franciscana</name>
    <name type="common">Brine shrimp</name>
    <name type="synonym">Artemia sanfranciscana</name>
    <dbReference type="NCBI Taxonomy" id="6661"/>
    <lineage>
        <taxon>Eukaryota</taxon>
        <taxon>Metazoa</taxon>
        <taxon>Ecdysozoa</taxon>
        <taxon>Arthropoda</taxon>
        <taxon>Crustacea</taxon>
        <taxon>Branchiopoda</taxon>
        <taxon>Anostraca</taxon>
        <taxon>Artemiidae</taxon>
        <taxon>Artemia</taxon>
    </lineage>
</organism>
<dbReference type="PANTHER" id="PTHR37984">
    <property type="entry name" value="PROTEIN CBG26694"/>
    <property type="match status" value="1"/>
</dbReference>
<dbReference type="Proteomes" id="UP001187531">
    <property type="component" value="Unassembled WGS sequence"/>
</dbReference>